<keyword evidence="1" id="KW-1133">Transmembrane helix</keyword>
<dbReference type="STRING" id="1798492.A3C89_00350"/>
<keyword evidence="1" id="KW-0812">Transmembrane</keyword>
<dbReference type="AlphaFoldDB" id="A0A1F6DF63"/>
<reference evidence="2 3" key="1">
    <citation type="journal article" date="2016" name="Nat. Commun.">
        <title>Thousands of microbial genomes shed light on interconnected biogeochemical processes in an aquifer system.</title>
        <authorList>
            <person name="Anantharaman K."/>
            <person name="Brown C.T."/>
            <person name="Hug L.A."/>
            <person name="Sharon I."/>
            <person name="Castelle C.J."/>
            <person name="Probst A.J."/>
            <person name="Thomas B.C."/>
            <person name="Singh A."/>
            <person name="Wilkins M.J."/>
            <person name="Karaoz U."/>
            <person name="Brodie E.L."/>
            <person name="Williams K.H."/>
            <person name="Hubbard S.S."/>
            <person name="Banfield J.F."/>
        </authorList>
    </citation>
    <scope>NUCLEOTIDE SEQUENCE [LARGE SCALE GENOMIC DNA]</scope>
</reference>
<dbReference type="PANTHER" id="PTHR37309:SF1">
    <property type="entry name" value="SLR0284 PROTEIN"/>
    <property type="match status" value="1"/>
</dbReference>
<comment type="caution">
    <text evidence="2">The sequence shown here is derived from an EMBL/GenBank/DDBJ whole genome shotgun (WGS) entry which is preliminary data.</text>
</comment>
<evidence type="ECO:0000256" key="1">
    <source>
        <dbReference type="SAM" id="Phobius"/>
    </source>
</evidence>
<accession>A0A1F6DF63</accession>
<keyword evidence="1" id="KW-0472">Membrane</keyword>
<feature type="transmembrane region" description="Helical" evidence="1">
    <location>
        <begin position="49"/>
        <end position="77"/>
    </location>
</feature>
<evidence type="ECO:0008006" key="4">
    <source>
        <dbReference type="Google" id="ProtNLM"/>
    </source>
</evidence>
<sequence>MGIILNLAVTTATIFLLAEYMTGISVASWKAALFVAVVLGVLNITVRPILYLITLPVTLITFGLFTYVLNAFMIMLVPYVVSGFYVAGFLPALIAALIITLVQAVFGMDD</sequence>
<protein>
    <recommendedName>
        <fullName evidence="4">Phage holin family protein</fullName>
    </recommendedName>
</protein>
<dbReference type="PANTHER" id="PTHR37309">
    <property type="entry name" value="SLR0284 PROTEIN"/>
    <property type="match status" value="1"/>
</dbReference>
<evidence type="ECO:0000313" key="2">
    <source>
        <dbReference type="EMBL" id="OGG59652.1"/>
    </source>
</evidence>
<dbReference type="Proteomes" id="UP000178794">
    <property type="component" value="Unassembled WGS sequence"/>
</dbReference>
<gene>
    <name evidence="2" type="ORF">A3C89_00350</name>
</gene>
<dbReference type="Pfam" id="PF04020">
    <property type="entry name" value="Phage_holin_4_2"/>
    <property type="match status" value="1"/>
</dbReference>
<evidence type="ECO:0000313" key="3">
    <source>
        <dbReference type="Proteomes" id="UP000178794"/>
    </source>
</evidence>
<dbReference type="EMBL" id="MFLF01000013">
    <property type="protein sequence ID" value="OGG59652.1"/>
    <property type="molecule type" value="Genomic_DNA"/>
</dbReference>
<name>A0A1F6DF63_9BACT</name>
<organism evidence="2 3">
    <name type="scientific">Candidatus Kaiserbacteria bacterium RIFCSPHIGHO2_02_FULL_50_50</name>
    <dbReference type="NCBI Taxonomy" id="1798492"/>
    <lineage>
        <taxon>Bacteria</taxon>
        <taxon>Candidatus Kaiseribacteriota</taxon>
    </lineage>
</organism>
<feature type="transmembrane region" description="Helical" evidence="1">
    <location>
        <begin position="83"/>
        <end position="106"/>
    </location>
</feature>
<dbReference type="InterPro" id="IPR007165">
    <property type="entry name" value="Phage_holin_4_2"/>
</dbReference>
<proteinExistence type="predicted"/>